<dbReference type="EMBL" id="MU865943">
    <property type="protein sequence ID" value="KAK4448460.1"/>
    <property type="molecule type" value="Genomic_DNA"/>
</dbReference>
<name>A0AAV9GLZ0_9PEZI</name>
<dbReference type="AlphaFoldDB" id="A0AAV9GLZ0"/>
<evidence type="ECO:0000256" key="1">
    <source>
        <dbReference type="SAM" id="MobiDB-lite"/>
    </source>
</evidence>
<organism evidence="3 4">
    <name type="scientific">Podospora aff. communis PSN243</name>
    <dbReference type="NCBI Taxonomy" id="3040156"/>
    <lineage>
        <taxon>Eukaryota</taxon>
        <taxon>Fungi</taxon>
        <taxon>Dikarya</taxon>
        <taxon>Ascomycota</taxon>
        <taxon>Pezizomycotina</taxon>
        <taxon>Sordariomycetes</taxon>
        <taxon>Sordariomycetidae</taxon>
        <taxon>Sordariales</taxon>
        <taxon>Podosporaceae</taxon>
        <taxon>Podospora</taxon>
    </lineage>
</organism>
<feature type="region of interest" description="Disordered" evidence="1">
    <location>
        <begin position="122"/>
        <end position="157"/>
    </location>
</feature>
<dbReference type="PANTHER" id="PTHR38788:SF3">
    <property type="entry name" value="CLR5 DOMAIN-CONTAINING PROTEIN"/>
    <property type="match status" value="1"/>
</dbReference>
<dbReference type="Proteomes" id="UP001321760">
    <property type="component" value="Unassembled WGS sequence"/>
</dbReference>
<comment type="caution">
    <text evidence="3">The sequence shown here is derived from an EMBL/GenBank/DDBJ whole genome shotgun (WGS) entry which is preliminary data.</text>
</comment>
<protein>
    <submittedName>
        <fullName evidence="3">Clr5 domain-containing protein</fullName>
    </submittedName>
</protein>
<dbReference type="PANTHER" id="PTHR38788">
    <property type="entry name" value="CLR5 DOMAIN-CONTAINING PROTEIN"/>
    <property type="match status" value="1"/>
</dbReference>
<keyword evidence="4" id="KW-1185">Reference proteome</keyword>
<proteinExistence type="predicted"/>
<gene>
    <name evidence="3" type="ORF">QBC34DRAFT_381370</name>
</gene>
<reference evidence="3" key="2">
    <citation type="submission" date="2023-05" db="EMBL/GenBank/DDBJ databases">
        <authorList>
            <consortium name="Lawrence Berkeley National Laboratory"/>
            <person name="Steindorff A."/>
            <person name="Hensen N."/>
            <person name="Bonometti L."/>
            <person name="Westerberg I."/>
            <person name="Brannstrom I.O."/>
            <person name="Guillou S."/>
            <person name="Cros-Aarteil S."/>
            <person name="Calhoun S."/>
            <person name="Haridas S."/>
            <person name="Kuo A."/>
            <person name="Mondo S."/>
            <person name="Pangilinan J."/>
            <person name="Riley R."/>
            <person name="Labutti K."/>
            <person name="Andreopoulos B."/>
            <person name="Lipzen A."/>
            <person name="Chen C."/>
            <person name="Yanf M."/>
            <person name="Daum C."/>
            <person name="Ng V."/>
            <person name="Clum A."/>
            <person name="Ohm R."/>
            <person name="Martin F."/>
            <person name="Silar P."/>
            <person name="Natvig D."/>
            <person name="Lalanne C."/>
            <person name="Gautier V."/>
            <person name="Ament-Velasquez S.L."/>
            <person name="Kruys A."/>
            <person name="Hutchinson M.I."/>
            <person name="Powell A.J."/>
            <person name="Barry K."/>
            <person name="Miller A.N."/>
            <person name="Grigoriev I.V."/>
            <person name="Debuchy R."/>
            <person name="Gladieux P."/>
            <person name="Thoren M.H."/>
            <person name="Johannesson H."/>
        </authorList>
    </citation>
    <scope>NUCLEOTIDE SEQUENCE</scope>
    <source>
        <strain evidence="3">PSN243</strain>
    </source>
</reference>
<accession>A0AAV9GLZ0</accession>
<dbReference type="InterPro" id="IPR025676">
    <property type="entry name" value="Clr5_dom"/>
</dbReference>
<evidence type="ECO:0000313" key="4">
    <source>
        <dbReference type="Proteomes" id="UP001321760"/>
    </source>
</evidence>
<evidence type="ECO:0000313" key="3">
    <source>
        <dbReference type="EMBL" id="KAK4448460.1"/>
    </source>
</evidence>
<evidence type="ECO:0000259" key="2">
    <source>
        <dbReference type="Pfam" id="PF14420"/>
    </source>
</evidence>
<feature type="domain" description="Clr5" evidence="2">
    <location>
        <begin position="7"/>
        <end position="59"/>
    </location>
</feature>
<reference evidence="3" key="1">
    <citation type="journal article" date="2023" name="Mol. Phylogenet. Evol.">
        <title>Genome-scale phylogeny and comparative genomics of the fungal order Sordariales.</title>
        <authorList>
            <person name="Hensen N."/>
            <person name="Bonometti L."/>
            <person name="Westerberg I."/>
            <person name="Brannstrom I.O."/>
            <person name="Guillou S."/>
            <person name="Cros-Aarteil S."/>
            <person name="Calhoun S."/>
            <person name="Haridas S."/>
            <person name="Kuo A."/>
            <person name="Mondo S."/>
            <person name="Pangilinan J."/>
            <person name="Riley R."/>
            <person name="LaButti K."/>
            <person name="Andreopoulos B."/>
            <person name="Lipzen A."/>
            <person name="Chen C."/>
            <person name="Yan M."/>
            <person name="Daum C."/>
            <person name="Ng V."/>
            <person name="Clum A."/>
            <person name="Steindorff A."/>
            <person name="Ohm R.A."/>
            <person name="Martin F."/>
            <person name="Silar P."/>
            <person name="Natvig D.O."/>
            <person name="Lalanne C."/>
            <person name="Gautier V."/>
            <person name="Ament-Velasquez S.L."/>
            <person name="Kruys A."/>
            <person name="Hutchinson M.I."/>
            <person name="Powell A.J."/>
            <person name="Barry K."/>
            <person name="Miller A.N."/>
            <person name="Grigoriev I.V."/>
            <person name="Debuchy R."/>
            <person name="Gladieux P."/>
            <person name="Hiltunen Thoren M."/>
            <person name="Johannesson H."/>
        </authorList>
    </citation>
    <scope>NUCLEOTIDE SEQUENCE</scope>
    <source>
        <strain evidence="3">PSN243</strain>
    </source>
</reference>
<sequence length="338" mass="38550">MSLHPTTADWDVHRDTIYRVYLEEDKSLPQLMDYMNQTHKFNATKKQYETKFKQWHLTKNLSERDWKAVIEHFEHRRQRGRENSAVVLHGRRLPNAKVKKAFQRYTHESLCGRVIGASSSAPLPPMPRGITIRSPSFSPPSLPDSAPSPRSPEPEAEAAGSLVMFQIGTSCEHDANSPFHAEVLVSLIRALDCRDQALRESMLDFVSKPQEANFMLVALELLEPRFKAMIAWHEQHNGVDNGLTMHWKLALASILLLTLRTMNEEAFGAMENEAPMRNPPLPWDMWKAEILHARAWEILNQTVPYSTLVVPEDTRPNFIHLTKSGRPLHVSGSVIVTL</sequence>
<dbReference type="Pfam" id="PF14420">
    <property type="entry name" value="Clr5"/>
    <property type="match status" value="1"/>
</dbReference>